<dbReference type="Proteomes" id="UP000004057">
    <property type="component" value="Unassembled WGS sequence"/>
</dbReference>
<dbReference type="GO" id="GO:0004177">
    <property type="term" value="F:aminopeptidase activity"/>
    <property type="evidence" value="ECO:0007669"/>
    <property type="project" value="UniProtKB-UniRule"/>
</dbReference>
<evidence type="ECO:0000256" key="4">
    <source>
        <dbReference type="ARBA" id="ARBA00022723"/>
    </source>
</evidence>
<comment type="cofactor">
    <cofactor evidence="8">
        <name>a divalent metal cation</name>
        <dbReference type="ChEBI" id="CHEBI:60240"/>
    </cofactor>
    <text evidence="8">Binds 2 divalent metal cations per subunit.</text>
</comment>
<keyword evidence="3" id="KW-0645">Protease</keyword>
<proteinExistence type="inferred from homology"/>
<evidence type="ECO:0000256" key="3">
    <source>
        <dbReference type="ARBA" id="ARBA00022670"/>
    </source>
</evidence>
<evidence type="ECO:0000313" key="9">
    <source>
        <dbReference type="EMBL" id="KAI92776.1"/>
    </source>
</evidence>
<dbReference type="GO" id="GO:0046872">
    <property type="term" value="F:metal ion binding"/>
    <property type="evidence" value="ECO:0007669"/>
    <property type="project" value="UniProtKB-UniRule"/>
</dbReference>
<feature type="binding site" evidence="8">
    <location>
        <position position="218"/>
    </location>
    <ligand>
        <name>Zn(2+)</name>
        <dbReference type="ChEBI" id="CHEBI:29105"/>
        <label>2</label>
    </ligand>
</feature>
<keyword evidence="5" id="KW-0378">Hydrolase</keyword>
<evidence type="ECO:0000256" key="6">
    <source>
        <dbReference type="PIRNR" id="PIRNR001123"/>
    </source>
</evidence>
<dbReference type="EMBL" id="AGBZ02000001">
    <property type="protein sequence ID" value="KAI92776.1"/>
    <property type="molecule type" value="Genomic_DNA"/>
</dbReference>
<keyword evidence="4 8" id="KW-0479">Metal-binding</keyword>
<protein>
    <submittedName>
        <fullName evidence="9">Glutamyl aminopeptidase</fullName>
    </submittedName>
</protein>
<reference evidence="9 10" key="1">
    <citation type="journal article" date="2012" name="J. Proteome Res.">
        <title>Application of Spiroplasma melliferum proteogenomic profiling for the discovery of virulence factors and pathogenicity mechanisms in host-associated spiroplasmas.</title>
        <authorList>
            <person name="Alexeev D."/>
            <person name="Kostrjukova E."/>
            <person name="Aliper A."/>
            <person name="Popenko A."/>
            <person name="Bazaleev N."/>
            <person name="Tyakht A."/>
            <person name="Selezneva O."/>
            <person name="Akopian T."/>
            <person name="Prichodko E."/>
            <person name="Kondratov I."/>
            <person name="Chukin M."/>
            <person name="Demina I."/>
            <person name="Galyamina M."/>
            <person name="Kamashev D."/>
            <person name="Vanyushkina A."/>
            <person name="Ladygina V."/>
            <person name="Levitskii S."/>
            <person name="Lazarev V."/>
            <person name="Govorun V."/>
        </authorList>
    </citation>
    <scope>NUCLEOTIDE SEQUENCE [LARGE SCALE GENOMIC DNA]</scope>
    <source>
        <strain evidence="9 10">KC3</strain>
    </source>
</reference>
<dbReference type="InterPro" id="IPR023367">
    <property type="entry name" value="Peptidase_M42_dom2"/>
</dbReference>
<dbReference type="PANTHER" id="PTHR32481">
    <property type="entry name" value="AMINOPEPTIDASE"/>
    <property type="match status" value="1"/>
</dbReference>
<dbReference type="InterPro" id="IPR051464">
    <property type="entry name" value="Peptidase_M42_aminopept"/>
</dbReference>
<dbReference type="RefSeq" id="WP_004027904.1">
    <property type="nucleotide sequence ID" value="NZ_AGBZ02000001.1"/>
</dbReference>
<feature type="binding site" evidence="8">
    <location>
        <position position="185"/>
    </location>
    <ligand>
        <name>Zn(2+)</name>
        <dbReference type="ChEBI" id="CHEBI:29105"/>
        <label>1</label>
    </ligand>
</feature>
<accession>A0AAI9T3X7</accession>
<dbReference type="CDD" id="cd05656">
    <property type="entry name" value="M42_Frv"/>
    <property type="match status" value="1"/>
</dbReference>
<comment type="caution">
    <text evidence="9">The sequence shown here is derived from an EMBL/GenBank/DDBJ whole genome shotgun (WGS) entry which is preliminary data.</text>
</comment>
<dbReference type="Pfam" id="PF05343">
    <property type="entry name" value="Peptidase_M42"/>
    <property type="match status" value="1"/>
</dbReference>
<evidence type="ECO:0000256" key="1">
    <source>
        <dbReference type="ARBA" id="ARBA00006272"/>
    </source>
</evidence>
<sequence length="363" mass="40239">MKITTEQKKMYETILQAFGPSGCEHQVVKLLKQYYQKYTSEIIQDNLGSCFAVIRNQKGITNPKKVMLMAHGDEVGFMVSQINSKGLVRINPLGGIWEQTLLAKRVKLLKDDGTFLTGAISAIAPHLLSPEARLKPTPIANMLVDFGFSSQAEAYSAGIREGNFVICEGPTVFLNDKRLLSKAIDNRMGVILGLEVLEQVKNKQLDYDLYVGFSVQEEVGIRGAKTATTLINPDFAIVTDVSPGQDYESTTTFGQLGQGVMLRGMDNGYITRYDLIQYQLKLMKEHEIKYQFYISPGGTDAGAVHLTTVGIPTIQACLIARNLHTISGIIDLDDFNETIKLVTTIIEDLDAAKIKEFNWSSKE</sequence>
<comment type="similarity">
    <text evidence="1 6">Belongs to the peptidase M42 family.</text>
</comment>
<feature type="binding site" evidence="8">
    <location>
        <position position="185"/>
    </location>
    <ligand>
        <name>Zn(2+)</name>
        <dbReference type="ChEBI" id="CHEBI:29105"/>
        <label>2</label>
    </ligand>
</feature>
<dbReference type="InterPro" id="IPR008007">
    <property type="entry name" value="Peptidase_M42"/>
</dbReference>
<feature type="binding site" evidence="8">
    <location>
        <position position="324"/>
    </location>
    <ligand>
        <name>Zn(2+)</name>
        <dbReference type="ChEBI" id="CHEBI:29105"/>
        <label>2</label>
    </ligand>
</feature>
<dbReference type="PANTHER" id="PTHR32481:SF0">
    <property type="entry name" value="AMINOPEPTIDASE YPDE-RELATED"/>
    <property type="match status" value="1"/>
</dbReference>
<name>A0AAI9T3X7_SPIME</name>
<dbReference type="PIRSF" id="PIRSF001123">
    <property type="entry name" value="PepA_GA"/>
    <property type="match status" value="1"/>
</dbReference>
<dbReference type="GO" id="GO:0006508">
    <property type="term" value="P:proteolysis"/>
    <property type="evidence" value="ECO:0007669"/>
    <property type="project" value="UniProtKB-KW"/>
</dbReference>
<dbReference type="SUPFAM" id="SSF101821">
    <property type="entry name" value="Aminopeptidase/glucanase lid domain"/>
    <property type="match status" value="1"/>
</dbReference>
<feature type="binding site" evidence="8">
    <location>
        <position position="71"/>
    </location>
    <ligand>
        <name>Zn(2+)</name>
        <dbReference type="ChEBI" id="CHEBI:29105"/>
        <label>1</label>
    </ligand>
</feature>
<feature type="active site" description="Proton acceptor" evidence="7">
    <location>
        <position position="217"/>
    </location>
</feature>
<evidence type="ECO:0000256" key="2">
    <source>
        <dbReference type="ARBA" id="ARBA00022438"/>
    </source>
</evidence>
<dbReference type="Gene3D" id="3.40.630.10">
    <property type="entry name" value="Zn peptidases"/>
    <property type="match status" value="1"/>
</dbReference>
<gene>
    <name evidence="9" type="ORF">SPM_001825</name>
</gene>
<dbReference type="AlphaFoldDB" id="A0AAI9T3X7"/>
<evidence type="ECO:0000313" key="10">
    <source>
        <dbReference type="Proteomes" id="UP000004057"/>
    </source>
</evidence>
<dbReference type="Gene3D" id="2.40.30.40">
    <property type="entry name" value="Peptidase M42, domain 2"/>
    <property type="match status" value="1"/>
</dbReference>
<evidence type="ECO:0000256" key="5">
    <source>
        <dbReference type="ARBA" id="ARBA00022801"/>
    </source>
</evidence>
<dbReference type="SUPFAM" id="SSF53187">
    <property type="entry name" value="Zn-dependent exopeptidases"/>
    <property type="match status" value="1"/>
</dbReference>
<feature type="binding site" evidence="8">
    <location>
        <position position="240"/>
    </location>
    <ligand>
        <name>Zn(2+)</name>
        <dbReference type="ChEBI" id="CHEBI:29105"/>
        <label>1</label>
    </ligand>
</feature>
<organism evidence="9 10">
    <name type="scientific">Spiroplasma melliferum KC3</name>
    <dbReference type="NCBI Taxonomy" id="570509"/>
    <lineage>
        <taxon>Bacteria</taxon>
        <taxon>Bacillati</taxon>
        <taxon>Mycoplasmatota</taxon>
        <taxon>Mollicutes</taxon>
        <taxon>Entomoplasmatales</taxon>
        <taxon>Spiroplasmataceae</taxon>
        <taxon>Spiroplasma</taxon>
    </lineage>
</organism>
<evidence type="ECO:0000256" key="7">
    <source>
        <dbReference type="PIRSR" id="PIRSR001123-1"/>
    </source>
</evidence>
<evidence type="ECO:0000256" key="8">
    <source>
        <dbReference type="PIRSR" id="PIRSR001123-2"/>
    </source>
</evidence>
<keyword evidence="2 9" id="KW-0031">Aminopeptidase</keyword>